<dbReference type="InterPro" id="IPR000515">
    <property type="entry name" value="MetI-like"/>
</dbReference>
<evidence type="ECO:0000259" key="8">
    <source>
        <dbReference type="PROSITE" id="PS50928"/>
    </source>
</evidence>
<keyword evidence="10" id="KW-1185">Reference proteome</keyword>
<keyword evidence="4 7" id="KW-0812">Transmembrane</keyword>
<evidence type="ECO:0000256" key="4">
    <source>
        <dbReference type="ARBA" id="ARBA00022692"/>
    </source>
</evidence>
<dbReference type="SUPFAM" id="SSF161098">
    <property type="entry name" value="MetI-like"/>
    <property type="match status" value="1"/>
</dbReference>
<keyword evidence="6 7" id="KW-0472">Membrane</keyword>
<evidence type="ECO:0000256" key="2">
    <source>
        <dbReference type="ARBA" id="ARBA00022448"/>
    </source>
</evidence>
<feature type="transmembrane region" description="Helical" evidence="7">
    <location>
        <begin position="132"/>
        <end position="150"/>
    </location>
</feature>
<dbReference type="EMBL" id="JBHSCN010000023">
    <property type="protein sequence ID" value="MFC4245392.1"/>
    <property type="molecule type" value="Genomic_DNA"/>
</dbReference>
<dbReference type="CDD" id="cd06261">
    <property type="entry name" value="TM_PBP2"/>
    <property type="match status" value="1"/>
</dbReference>
<name>A0ABV8QAL3_9MICO</name>
<evidence type="ECO:0000313" key="10">
    <source>
        <dbReference type="Proteomes" id="UP001595900"/>
    </source>
</evidence>
<evidence type="ECO:0000256" key="3">
    <source>
        <dbReference type="ARBA" id="ARBA00022475"/>
    </source>
</evidence>
<dbReference type="Pfam" id="PF00528">
    <property type="entry name" value="BPD_transp_1"/>
    <property type="match status" value="1"/>
</dbReference>
<feature type="transmembrane region" description="Helical" evidence="7">
    <location>
        <begin position="181"/>
        <end position="204"/>
    </location>
</feature>
<feature type="transmembrane region" description="Helical" evidence="7">
    <location>
        <begin position="99"/>
        <end position="120"/>
    </location>
</feature>
<dbReference type="PANTHER" id="PTHR30193:SF1">
    <property type="entry name" value="ABC TRANSPORTER PERMEASE PROTEIN YESP-RELATED"/>
    <property type="match status" value="1"/>
</dbReference>
<dbReference type="InterPro" id="IPR035906">
    <property type="entry name" value="MetI-like_sf"/>
</dbReference>
<dbReference type="SUPFAM" id="SSF160964">
    <property type="entry name" value="MalF N-terminal region-like"/>
    <property type="match status" value="1"/>
</dbReference>
<feature type="transmembrane region" description="Helical" evidence="7">
    <location>
        <begin position="292"/>
        <end position="316"/>
    </location>
</feature>
<feature type="transmembrane region" description="Helical" evidence="7">
    <location>
        <begin position="38"/>
        <end position="62"/>
    </location>
</feature>
<dbReference type="RefSeq" id="WP_390232607.1">
    <property type="nucleotide sequence ID" value="NZ_JBHSCN010000023.1"/>
</dbReference>
<comment type="caution">
    <text evidence="9">The sequence shown here is derived from an EMBL/GenBank/DDBJ whole genome shotgun (WGS) entry which is preliminary data.</text>
</comment>
<dbReference type="Proteomes" id="UP001595900">
    <property type="component" value="Unassembled WGS sequence"/>
</dbReference>
<feature type="domain" description="ABC transmembrane type-1" evidence="8">
    <location>
        <begin position="95"/>
        <end position="308"/>
    </location>
</feature>
<keyword evidence="3" id="KW-1003">Cell membrane</keyword>
<organism evidence="9 10">
    <name type="scientific">Gryllotalpicola reticulitermitis</name>
    <dbReference type="NCBI Taxonomy" id="1184153"/>
    <lineage>
        <taxon>Bacteria</taxon>
        <taxon>Bacillati</taxon>
        <taxon>Actinomycetota</taxon>
        <taxon>Actinomycetes</taxon>
        <taxon>Micrococcales</taxon>
        <taxon>Microbacteriaceae</taxon>
        <taxon>Gryllotalpicola</taxon>
    </lineage>
</organism>
<reference evidence="10" key="1">
    <citation type="journal article" date="2019" name="Int. J. Syst. Evol. Microbiol.">
        <title>The Global Catalogue of Microorganisms (GCM) 10K type strain sequencing project: providing services to taxonomists for standard genome sequencing and annotation.</title>
        <authorList>
            <consortium name="The Broad Institute Genomics Platform"/>
            <consortium name="The Broad Institute Genome Sequencing Center for Infectious Disease"/>
            <person name="Wu L."/>
            <person name="Ma J."/>
        </authorList>
    </citation>
    <scope>NUCLEOTIDE SEQUENCE [LARGE SCALE GENOMIC DNA]</scope>
    <source>
        <strain evidence="10">CGMCC 1.10363</strain>
    </source>
</reference>
<dbReference type="PANTHER" id="PTHR30193">
    <property type="entry name" value="ABC TRANSPORTER PERMEASE PROTEIN"/>
    <property type="match status" value="1"/>
</dbReference>
<sequence>MSAPTALAGGLRALGRRRLNNTSGRHKNPLRAKEGRTAYVFMLPWLIGLLGLTLGPMIYSLYLSFTSYNLLSSPQWAGFANFVQMAGDSRYWQSVHVTLVYVVVSVPVVLIVSMAVAMVLNASIKFITAYRALFYLPSLLGASVAVATLWRQVFGNSGLINNALAAIGIQHGSWIGNPSTALYVIISLNAWAFGSTMIIFLAGLRQVPQELYEAASVDGAGRVRRFLSITLPSMSPLIFFNVLLDTVHAFQAFTGAYVISGGTGGPSDSTLFYTLYLYQQGFTQLNMGYASAMAWVLVVVLAAFTGFLFFTARYWVHYGDR</sequence>
<protein>
    <submittedName>
        <fullName evidence="9">Carbohydrate ABC transporter permease</fullName>
    </submittedName>
</protein>
<keyword evidence="2 7" id="KW-0813">Transport</keyword>
<accession>A0ABV8QAL3</accession>
<proteinExistence type="inferred from homology"/>
<evidence type="ECO:0000313" key="9">
    <source>
        <dbReference type="EMBL" id="MFC4245392.1"/>
    </source>
</evidence>
<comment type="similarity">
    <text evidence="7">Belongs to the binding-protein-dependent transport system permease family.</text>
</comment>
<keyword evidence="5 7" id="KW-1133">Transmembrane helix</keyword>
<evidence type="ECO:0000256" key="7">
    <source>
        <dbReference type="RuleBase" id="RU363032"/>
    </source>
</evidence>
<feature type="transmembrane region" description="Helical" evidence="7">
    <location>
        <begin position="225"/>
        <end position="244"/>
    </location>
</feature>
<evidence type="ECO:0000256" key="1">
    <source>
        <dbReference type="ARBA" id="ARBA00004651"/>
    </source>
</evidence>
<dbReference type="Gene3D" id="1.10.3720.10">
    <property type="entry name" value="MetI-like"/>
    <property type="match status" value="1"/>
</dbReference>
<evidence type="ECO:0000256" key="6">
    <source>
        <dbReference type="ARBA" id="ARBA00023136"/>
    </source>
</evidence>
<dbReference type="PROSITE" id="PS50928">
    <property type="entry name" value="ABC_TM1"/>
    <property type="match status" value="1"/>
</dbReference>
<comment type="subcellular location">
    <subcellularLocation>
        <location evidence="1 7">Cell membrane</location>
        <topology evidence="1 7">Multi-pass membrane protein</topology>
    </subcellularLocation>
</comment>
<dbReference type="InterPro" id="IPR051393">
    <property type="entry name" value="ABC_transporter_permease"/>
</dbReference>
<evidence type="ECO:0000256" key="5">
    <source>
        <dbReference type="ARBA" id="ARBA00022989"/>
    </source>
</evidence>
<gene>
    <name evidence="9" type="ORF">ACFOYW_18665</name>
</gene>